<dbReference type="GO" id="GO:0005886">
    <property type="term" value="C:plasma membrane"/>
    <property type="evidence" value="ECO:0007669"/>
    <property type="project" value="UniProtKB-SubCell"/>
</dbReference>
<dbReference type="PROSITE" id="PS50109">
    <property type="entry name" value="HIS_KIN"/>
    <property type="match status" value="1"/>
</dbReference>
<keyword evidence="11 12" id="KW-0472">Membrane</keyword>
<dbReference type="GO" id="GO:0000155">
    <property type="term" value="F:phosphorelay sensor kinase activity"/>
    <property type="evidence" value="ECO:0007669"/>
    <property type="project" value="InterPro"/>
</dbReference>
<dbReference type="GO" id="GO:0016036">
    <property type="term" value="P:cellular response to phosphate starvation"/>
    <property type="evidence" value="ECO:0007669"/>
    <property type="project" value="TreeGrafter"/>
</dbReference>
<dbReference type="CDD" id="cd00082">
    <property type="entry name" value="HisKA"/>
    <property type="match status" value="1"/>
</dbReference>
<keyword evidence="6 14" id="KW-0808">Transferase</keyword>
<dbReference type="SUPFAM" id="SSF47384">
    <property type="entry name" value="Homodimeric domain of signal transducing histidine kinase"/>
    <property type="match status" value="1"/>
</dbReference>
<name>A0A376H498_ENTGA</name>
<dbReference type="RefSeq" id="WP_082709588.1">
    <property type="nucleotide sequence ID" value="NZ_JBHULA010000046.1"/>
</dbReference>
<evidence type="ECO:0000256" key="11">
    <source>
        <dbReference type="ARBA" id="ARBA00023136"/>
    </source>
</evidence>
<dbReference type="AlphaFoldDB" id="A0A376H498"/>
<feature type="transmembrane region" description="Helical" evidence="12">
    <location>
        <begin position="15"/>
        <end position="34"/>
    </location>
</feature>
<dbReference type="SMART" id="SM00387">
    <property type="entry name" value="HATPase_c"/>
    <property type="match status" value="1"/>
</dbReference>
<evidence type="ECO:0000256" key="2">
    <source>
        <dbReference type="ARBA" id="ARBA00004651"/>
    </source>
</evidence>
<proteinExistence type="predicted"/>
<dbReference type="Gene3D" id="1.10.287.130">
    <property type="match status" value="1"/>
</dbReference>
<keyword evidence="10" id="KW-0902">Two-component regulatory system</keyword>
<feature type="transmembrane region" description="Helical" evidence="12">
    <location>
        <begin position="46"/>
        <end position="65"/>
    </location>
</feature>
<keyword evidence="8 14" id="KW-0418">Kinase</keyword>
<keyword evidence="15" id="KW-1185">Reference proteome</keyword>
<dbReference type="PRINTS" id="PR00344">
    <property type="entry name" value="BCTRLSENSOR"/>
</dbReference>
<accession>A0A376H498</accession>
<dbReference type="PANTHER" id="PTHR45453">
    <property type="entry name" value="PHOSPHATE REGULON SENSOR PROTEIN PHOR"/>
    <property type="match status" value="1"/>
</dbReference>
<dbReference type="InterPro" id="IPR003594">
    <property type="entry name" value="HATPase_dom"/>
</dbReference>
<comment type="catalytic activity">
    <reaction evidence="1">
        <text>ATP + protein L-histidine = ADP + protein N-phospho-L-histidine.</text>
        <dbReference type="EC" id="2.7.13.3"/>
    </reaction>
</comment>
<keyword evidence="5" id="KW-0597">Phosphoprotein</keyword>
<dbReference type="EC" id="2.7.13.3" evidence="3"/>
<evidence type="ECO:0000256" key="3">
    <source>
        <dbReference type="ARBA" id="ARBA00012438"/>
    </source>
</evidence>
<evidence type="ECO:0000256" key="6">
    <source>
        <dbReference type="ARBA" id="ARBA00022679"/>
    </source>
</evidence>
<sequence length="345" mass="40354">MKNPLSFFDFLKDRWLLLIGWVVFFLLMILVMWLTPDFPIDWGTVGYLLLMESVVLLLFLGVFYITKRRFWQKLSFHESDSILQNYIQGARYSEEELVQNYINQLIREHQDLMQQVVSNQEEQKEYIDSWVHEIKVPLAATRLLLDSIEFDIPDEKYILLENEINRINEYVEQVLYVARLDSFSKDYLVQEVSLKATIQPVIRSQANVFIQKNIRYVIEGEDQQVLTDGKWLSFIFRQILSNALKYTPENGQIIIRIQRDGQGTRLLVEDSGIGIPPEDLRRVFDKGFTGENGRKTDMHSTGLGLYLAKNLAKELGIELTISSVVEQGTTVTLYFPLLSYYQENR</sequence>
<evidence type="ECO:0000256" key="5">
    <source>
        <dbReference type="ARBA" id="ARBA00022553"/>
    </source>
</evidence>
<dbReference type="InterPro" id="IPR050351">
    <property type="entry name" value="BphY/WalK/GraS-like"/>
</dbReference>
<evidence type="ECO:0000259" key="13">
    <source>
        <dbReference type="PROSITE" id="PS50109"/>
    </source>
</evidence>
<evidence type="ECO:0000256" key="8">
    <source>
        <dbReference type="ARBA" id="ARBA00022777"/>
    </source>
</evidence>
<evidence type="ECO:0000313" key="14">
    <source>
        <dbReference type="EMBL" id="STD83994.1"/>
    </source>
</evidence>
<dbReference type="InterPro" id="IPR003661">
    <property type="entry name" value="HisK_dim/P_dom"/>
</dbReference>
<evidence type="ECO:0000256" key="10">
    <source>
        <dbReference type="ARBA" id="ARBA00023012"/>
    </source>
</evidence>
<comment type="subcellular location">
    <subcellularLocation>
        <location evidence="2">Cell membrane</location>
        <topology evidence="2">Multi-pass membrane protein</topology>
    </subcellularLocation>
</comment>
<dbReference type="InterPro" id="IPR005467">
    <property type="entry name" value="His_kinase_dom"/>
</dbReference>
<feature type="domain" description="Histidine kinase" evidence="13">
    <location>
        <begin position="129"/>
        <end position="339"/>
    </location>
</feature>
<evidence type="ECO:0000256" key="12">
    <source>
        <dbReference type="SAM" id="Phobius"/>
    </source>
</evidence>
<gene>
    <name evidence="14" type="primary">graS_3</name>
    <name evidence="14" type="ORF">NCTC12360_02513</name>
</gene>
<dbReference type="Pfam" id="PF02518">
    <property type="entry name" value="HATPase_c"/>
    <property type="match status" value="1"/>
</dbReference>
<dbReference type="SUPFAM" id="SSF55874">
    <property type="entry name" value="ATPase domain of HSP90 chaperone/DNA topoisomerase II/histidine kinase"/>
    <property type="match status" value="1"/>
</dbReference>
<dbReference type="PANTHER" id="PTHR45453:SF2">
    <property type="entry name" value="HISTIDINE KINASE"/>
    <property type="match status" value="1"/>
</dbReference>
<evidence type="ECO:0000256" key="4">
    <source>
        <dbReference type="ARBA" id="ARBA00022475"/>
    </source>
</evidence>
<dbReference type="InterPro" id="IPR036890">
    <property type="entry name" value="HATPase_C_sf"/>
</dbReference>
<evidence type="ECO:0000256" key="9">
    <source>
        <dbReference type="ARBA" id="ARBA00022989"/>
    </source>
</evidence>
<dbReference type="GO" id="GO:0004721">
    <property type="term" value="F:phosphoprotein phosphatase activity"/>
    <property type="evidence" value="ECO:0007669"/>
    <property type="project" value="TreeGrafter"/>
</dbReference>
<evidence type="ECO:0000256" key="7">
    <source>
        <dbReference type="ARBA" id="ARBA00022692"/>
    </source>
</evidence>
<dbReference type="InterPro" id="IPR036097">
    <property type="entry name" value="HisK_dim/P_sf"/>
</dbReference>
<dbReference type="OrthoDB" id="9780487at2"/>
<keyword evidence="7 12" id="KW-0812">Transmembrane</keyword>
<dbReference type="EMBL" id="UFYW01000001">
    <property type="protein sequence ID" value="STD83994.1"/>
    <property type="molecule type" value="Genomic_DNA"/>
</dbReference>
<evidence type="ECO:0000313" key="15">
    <source>
        <dbReference type="Proteomes" id="UP000254807"/>
    </source>
</evidence>
<reference evidence="14 15" key="1">
    <citation type="submission" date="2018-06" db="EMBL/GenBank/DDBJ databases">
        <authorList>
            <consortium name="Pathogen Informatics"/>
            <person name="Doyle S."/>
        </authorList>
    </citation>
    <scope>NUCLEOTIDE SEQUENCE [LARGE SCALE GENOMIC DNA]</scope>
    <source>
        <strain evidence="14 15">NCTC12360</strain>
    </source>
</reference>
<organism evidence="14 15">
    <name type="scientific">Enterococcus gallinarum</name>
    <dbReference type="NCBI Taxonomy" id="1353"/>
    <lineage>
        <taxon>Bacteria</taxon>
        <taxon>Bacillati</taxon>
        <taxon>Bacillota</taxon>
        <taxon>Bacilli</taxon>
        <taxon>Lactobacillales</taxon>
        <taxon>Enterococcaceae</taxon>
        <taxon>Enterococcus</taxon>
    </lineage>
</organism>
<dbReference type="Proteomes" id="UP000254807">
    <property type="component" value="Unassembled WGS sequence"/>
</dbReference>
<keyword evidence="9 12" id="KW-1133">Transmembrane helix</keyword>
<dbReference type="Gene3D" id="3.30.565.10">
    <property type="entry name" value="Histidine kinase-like ATPase, C-terminal domain"/>
    <property type="match status" value="1"/>
</dbReference>
<evidence type="ECO:0000256" key="1">
    <source>
        <dbReference type="ARBA" id="ARBA00000085"/>
    </source>
</evidence>
<dbReference type="NCBIfam" id="NF047405">
    <property type="entry name" value="SensHisKinSapS"/>
    <property type="match status" value="1"/>
</dbReference>
<dbReference type="InterPro" id="IPR004358">
    <property type="entry name" value="Sig_transdc_His_kin-like_C"/>
</dbReference>
<keyword evidence="4" id="KW-1003">Cell membrane</keyword>
<protein>
    <recommendedName>
        <fullName evidence="3">histidine kinase</fullName>
        <ecNumber evidence="3">2.7.13.3</ecNumber>
    </recommendedName>
</protein>